<feature type="region of interest" description="Disordered" evidence="1">
    <location>
        <begin position="84"/>
        <end position="120"/>
    </location>
</feature>
<dbReference type="Proteomes" id="UP000676336">
    <property type="component" value="Unassembled WGS sequence"/>
</dbReference>
<evidence type="ECO:0000256" key="1">
    <source>
        <dbReference type="SAM" id="MobiDB-lite"/>
    </source>
</evidence>
<feature type="non-terminal residue" evidence="2">
    <location>
        <position position="1"/>
    </location>
</feature>
<protein>
    <submittedName>
        <fullName evidence="2">Uncharacterized protein</fullName>
    </submittedName>
</protein>
<evidence type="ECO:0000313" key="2">
    <source>
        <dbReference type="EMBL" id="CAF4981864.1"/>
    </source>
</evidence>
<feature type="compositionally biased region" description="Polar residues" evidence="1">
    <location>
        <begin position="90"/>
        <end position="104"/>
    </location>
</feature>
<proteinExistence type="predicted"/>
<gene>
    <name evidence="2" type="ORF">SMN809_LOCUS55770</name>
</gene>
<evidence type="ECO:0000313" key="3">
    <source>
        <dbReference type="Proteomes" id="UP000676336"/>
    </source>
</evidence>
<accession>A0A8S3D5V5</accession>
<comment type="caution">
    <text evidence="2">The sequence shown here is derived from an EMBL/GenBank/DDBJ whole genome shotgun (WGS) entry which is preliminary data.</text>
</comment>
<name>A0A8S3D5V5_9BILA</name>
<feature type="region of interest" description="Disordered" evidence="1">
    <location>
        <begin position="216"/>
        <end position="238"/>
    </location>
</feature>
<dbReference type="EMBL" id="CAJOBI010197858">
    <property type="protein sequence ID" value="CAF4981864.1"/>
    <property type="molecule type" value="Genomic_DNA"/>
</dbReference>
<organism evidence="2 3">
    <name type="scientific">Rotaria magnacalcarata</name>
    <dbReference type="NCBI Taxonomy" id="392030"/>
    <lineage>
        <taxon>Eukaryota</taxon>
        <taxon>Metazoa</taxon>
        <taxon>Spiralia</taxon>
        <taxon>Gnathifera</taxon>
        <taxon>Rotifera</taxon>
        <taxon>Eurotatoria</taxon>
        <taxon>Bdelloidea</taxon>
        <taxon>Philodinida</taxon>
        <taxon>Philodinidae</taxon>
        <taxon>Rotaria</taxon>
    </lineage>
</organism>
<sequence length="238" mass="24907">MATAQPLYDYSAYDYSYEAGAATAAYASYPGYESSASYATPGAYDGYAASGGYPPGTATGPSYSTVDPYAGYATTGYGYPTTATSVGGPPTTSSQAGYPSSNSGYPYESRRTPPPPSSAASAIHYAGSYAPTPSSAATYSPYKTISTSHRSTPQNDYATYAISAPPSHGAYSVQAGSQAAGTMGSTHGYATATADMVARQSDYYHSSQVPPAMHYIRHQPQRMPYRLPPRGGYQRELD</sequence>
<dbReference type="AlphaFoldDB" id="A0A8S3D5V5"/>
<reference evidence="2" key="1">
    <citation type="submission" date="2021-02" db="EMBL/GenBank/DDBJ databases">
        <authorList>
            <person name="Nowell W R."/>
        </authorList>
    </citation>
    <scope>NUCLEOTIDE SEQUENCE</scope>
</reference>